<feature type="domain" description="Peptide N-acetyl-beta-D-glucosaminyl asparaginase amidase A N-terminal" evidence="2">
    <location>
        <begin position="59"/>
        <end position="451"/>
    </location>
</feature>
<proteinExistence type="predicted"/>
<dbReference type="InterPro" id="IPR021102">
    <property type="entry name" value="PNGase_A"/>
</dbReference>
<dbReference type="FunCoup" id="A0A2R6RR76">
    <property type="interactions" value="451"/>
</dbReference>
<dbReference type="OrthoDB" id="1612078at2759"/>
<keyword evidence="1" id="KW-0732">Signal</keyword>
<reference evidence="4" key="2">
    <citation type="journal article" date="2018" name="BMC Genomics">
        <title>A manually annotated Actinidia chinensis var. chinensis (kiwifruit) genome highlights the challenges associated with draft genomes and gene prediction in plants.</title>
        <authorList>
            <person name="Pilkington S.M."/>
            <person name="Crowhurst R."/>
            <person name="Hilario E."/>
            <person name="Nardozza S."/>
            <person name="Fraser L."/>
            <person name="Peng Y."/>
            <person name="Gunaseelan K."/>
            <person name="Simpson R."/>
            <person name="Tahir J."/>
            <person name="Deroles S.C."/>
            <person name="Templeton K."/>
            <person name="Luo Z."/>
            <person name="Davy M."/>
            <person name="Cheng C."/>
            <person name="McNeilage M."/>
            <person name="Scaglione D."/>
            <person name="Liu Y."/>
            <person name="Zhang Q."/>
            <person name="Datson P."/>
            <person name="De Silva N."/>
            <person name="Gardiner S.E."/>
            <person name="Bassett H."/>
            <person name="Chagne D."/>
            <person name="McCallum J."/>
            <person name="Dzierzon H."/>
            <person name="Deng C."/>
            <person name="Wang Y.Y."/>
            <person name="Barron L."/>
            <person name="Manako K."/>
            <person name="Bowen J."/>
            <person name="Foster T.M."/>
            <person name="Erridge Z.A."/>
            <person name="Tiffin H."/>
            <person name="Waite C.N."/>
            <person name="Davies K.M."/>
            <person name="Grierson E.P."/>
            <person name="Laing W.A."/>
            <person name="Kirk R."/>
            <person name="Chen X."/>
            <person name="Wood M."/>
            <person name="Montefiori M."/>
            <person name="Brummell D.A."/>
            <person name="Schwinn K.E."/>
            <person name="Catanach A."/>
            <person name="Fullerton C."/>
            <person name="Li D."/>
            <person name="Meiyalaghan S."/>
            <person name="Nieuwenhuizen N."/>
            <person name="Read N."/>
            <person name="Prakash R."/>
            <person name="Hunter D."/>
            <person name="Zhang H."/>
            <person name="McKenzie M."/>
            <person name="Knabel M."/>
            <person name="Harris A."/>
            <person name="Allan A.C."/>
            <person name="Gleave A."/>
            <person name="Chen A."/>
            <person name="Janssen B.J."/>
            <person name="Plunkett B."/>
            <person name="Ampomah-Dwamena C."/>
            <person name="Voogd C."/>
            <person name="Leif D."/>
            <person name="Lafferty D."/>
            <person name="Souleyre E.J.F."/>
            <person name="Varkonyi-Gasic E."/>
            <person name="Gambi F."/>
            <person name="Hanley J."/>
            <person name="Yao J.L."/>
            <person name="Cheung J."/>
            <person name="David K.M."/>
            <person name="Warren B."/>
            <person name="Marsh K."/>
            <person name="Snowden K.C."/>
            <person name="Lin-Wang K."/>
            <person name="Brian L."/>
            <person name="Martinez-Sanchez M."/>
            <person name="Wang M."/>
            <person name="Ileperuma N."/>
            <person name="Macnee N."/>
            <person name="Campin R."/>
            <person name="McAtee P."/>
            <person name="Drummond R.S.M."/>
            <person name="Espley R.V."/>
            <person name="Ireland H.S."/>
            <person name="Wu R."/>
            <person name="Atkinson R.G."/>
            <person name="Karunairetnam S."/>
            <person name="Bulley S."/>
            <person name="Chunkath S."/>
            <person name="Hanley Z."/>
            <person name="Storey R."/>
            <person name="Thrimawithana A.H."/>
            <person name="Thomson S."/>
            <person name="David C."/>
            <person name="Testolin R."/>
            <person name="Huang H."/>
            <person name="Hellens R.P."/>
            <person name="Schaffer R.J."/>
        </authorList>
    </citation>
    <scope>NUCLEOTIDE SEQUENCE [LARGE SCALE GENOMIC DNA]</scope>
    <source>
        <strain evidence="4">cv. Red5</strain>
    </source>
</reference>
<feature type="chain" id="PRO_5015354326" evidence="1">
    <location>
        <begin position="22"/>
        <end position="656"/>
    </location>
</feature>
<dbReference type="Gramene" id="PSS32517">
    <property type="protein sequence ID" value="PSS32517"/>
    <property type="gene ID" value="CEY00_Acc02816"/>
</dbReference>
<dbReference type="InParanoid" id="A0A2R6RR76"/>
<protein>
    <submittedName>
        <fullName evidence="3">Peptide-N4-(N-acetyl-beta-glucosaminyl)asparagine amidase A heavy chain like</fullName>
    </submittedName>
</protein>
<dbReference type="PANTHER" id="PTHR31104">
    <property type="entry name" value="PEPTIDE-N4-(N-ACETYL-BETA-GLUCOSAMINYL)ASPARAGINE AMIDASE A PROTEIN"/>
    <property type="match status" value="1"/>
</dbReference>
<dbReference type="EMBL" id="NKQK01000003">
    <property type="protein sequence ID" value="PSS32517.1"/>
    <property type="molecule type" value="Genomic_DNA"/>
</dbReference>
<evidence type="ECO:0000259" key="2">
    <source>
        <dbReference type="Pfam" id="PF12222"/>
    </source>
</evidence>
<comment type="caution">
    <text evidence="3">The sequence shown here is derived from an EMBL/GenBank/DDBJ whole genome shotgun (WGS) entry which is preliminary data.</text>
</comment>
<gene>
    <name evidence="3" type="ORF">CEY00_Acc02816</name>
</gene>
<organism evidence="3 4">
    <name type="scientific">Actinidia chinensis var. chinensis</name>
    <name type="common">Chinese soft-hair kiwi</name>
    <dbReference type="NCBI Taxonomy" id="1590841"/>
    <lineage>
        <taxon>Eukaryota</taxon>
        <taxon>Viridiplantae</taxon>
        <taxon>Streptophyta</taxon>
        <taxon>Embryophyta</taxon>
        <taxon>Tracheophyta</taxon>
        <taxon>Spermatophyta</taxon>
        <taxon>Magnoliopsida</taxon>
        <taxon>eudicotyledons</taxon>
        <taxon>Gunneridae</taxon>
        <taxon>Pentapetalae</taxon>
        <taxon>asterids</taxon>
        <taxon>Ericales</taxon>
        <taxon>Actinidiaceae</taxon>
        <taxon>Actinidia</taxon>
    </lineage>
</organism>
<evidence type="ECO:0000313" key="4">
    <source>
        <dbReference type="Proteomes" id="UP000241394"/>
    </source>
</evidence>
<feature type="signal peptide" evidence="1">
    <location>
        <begin position="1"/>
        <end position="21"/>
    </location>
</feature>
<dbReference type="AlphaFoldDB" id="A0A2R6RR76"/>
<dbReference type="Proteomes" id="UP000241394">
    <property type="component" value="Chromosome LG3"/>
</dbReference>
<sequence length="656" mass="72166">MSLSLVLRLTLTLSLLAASLSLPSLHPPLPGRFTKSTSFSLLQRSPKKYIEIAEPVPSNVTPSCSLTVISHTFANTAGRPPVVGNYSPPTTCPPPWHSVVLEMSASSEGEQYDRVAGVWLAGAEIFRTMTAEPDANGGFWTVRKNVTRYASLLGRSNLTVTVMLENVVDEELTGAYDVNLTLLYYQNINSSVRVPSSIDSNLHKLGPKLGILKEYRSVDFVNRERKLGFTDDDDLEFESEDLRNGPATVETESIDFVNEESKLGFEHEKLTDIAAMNYYVTPADVIIPISNMRKEEGSWFRIEKGADIGLRKIKVPLNTSKAVLEVYVSFHGDDEFWYSNPPDSYLKMNNLSTGRGNGAFREILVNIDGIFAGSVIPLPVVYTGGVNPLLWEPIVGISAFNLPTYDFDLTPFLGMLLDGKSHAIGLGVVDSIPFWLVDANLHLWLDTSAVQARVVNTIAPAVQIKRNSKFQLLDGSFKIGAKRSSMFAGWVKTSAGNLTTQVLLNFKIKNMVTFGLNGTSKIVQQKMKTQTELRIVSAVGALLRRTVIKKKYPLRLTTQSVPSKLGYGIYLVETNVSQSLTETTTLGTLTTSSLHNEQFSTGWMMVKDHTVFTGFGSTNQSLSSMDESGCYFRAISASHGRLTSDQKTFTCPTDSS</sequence>
<accession>A0A2R6RR76</accession>
<reference evidence="3 4" key="1">
    <citation type="submission" date="2017-07" db="EMBL/GenBank/DDBJ databases">
        <title>An improved, manually edited Actinidia chinensis var. chinensis (kiwifruit) genome highlights the challenges associated with draft genomes and gene prediction in plants.</title>
        <authorList>
            <person name="Pilkington S."/>
            <person name="Crowhurst R."/>
            <person name="Hilario E."/>
            <person name="Nardozza S."/>
            <person name="Fraser L."/>
            <person name="Peng Y."/>
            <person name="Gunaseelan K."/>
            <person name="Simpson R."/>
            <person name="Tahir J."/>
            <person name="Deroles S."/>
            <person name="Templeton K."/>
            <person name="Luo Z."/>
            <person name="Davy M."/>
            <person name="Cheng C."/>
            <person name="Mcneilage M."/>
            <person name="Scaglione D."/>
            <person name="Liu Y."/>
            <person name="Zhang Q."/>
            <person name="Datson P."/>
            <person name="De Silva N."/>
            <person name="Gardiner S."/>
            <person name="Bassett H."/>
            <person name="Chagne D."/>
            <person name="Mccallum J."/>
            <person name="Dzierzon H."/>
            <person name="Deng C."/>
            <person name="Wang Y.-Y."/>
            <person name="Barron N."/>
            <person name="Manako K."/>
            <person name="Bowen J."/>
            <person name="Foster T."/>
            <person name="Erridge Z."/>
            <person name="Tiffin H."/>
            <person name="Waite C."/>
            <person name="Davies K."/>
            <person name="Grierson E."/>
            <person name="Laing W."/>
            <person name="Kirk R."/>
            <person name="Chen X."/>
            <person name="Wood M."/>
            <person name="Montefiori M."/>
            <person name="Brummell D."/>
            <person name="Schwinn K."/>
            <person name="Catanach A."/>
            <person name="Fullerton C."/>
            <person name="Li D."/>
            <person name="Meiyalaghan S."/>
            <person name="Nieuwenhuizen N."/>
            <person name="Read N."/>
            <person name="Prakash R."/>
            <person name="Hunter D."/>
            <person name="Zhang H."/>
            <person name="Mckenzie M."/>
            <person name="Knabel M."/>
            <person name="Harris A."/>
            <person name="Allan A."/>
            <person name="Chen A."/>
            <person name="Janssen B."/>
            <person name="Plunkett B."/>
            <person name="Dwamena C."/>
            <person name="Voogd C."/>
            <person name="Leif D."/>
            <person name="Lafferty D."/>
            <person name="Souleyre E."/>
            <person name="Varkonyi-Gasic E."/>
            <person name="Gambi F."/>
            <person name="Hanley J."/>
            <person name="Yao J.-L."/>
            <person name="Cheung J."/>
            <person name="David K."/>
            <person name="Warren B."/>
            <person name="Marsh K."/>
            <person name="Snowden K."/>
            <person name="Lin-Wang K."/>
            <person name="Brian L."/>
            <person name="Martinez-Sanchez M."/>
            <person name="Wang M."/>
            <person name="Ileperuma N."/>
            <person name="Macnee N."/>
            <person name="Campin R."/>
            <person name="Mcatee P."/>
            <person name="Drummond R."/>
            <person name="Espley R."/>
            <person name="Ireland H."/>
            <person name="Wu R."/>
            <person name="Atkinson R."/>
            <person name="Karunairetnam S."/>
            <person name="Bulley S."/>
            <person name="Chunkath S."/>
            <person name="Hanley Z."/>
            <person name="Storey R."/>
            <person name="Thrimawithana A."/>
            <person name="Thomson S."/>
            <person name="David C."/>
            <person name="Testolin R."/>
        </authorList>
    </citation>
    <scope>NUCLEOTIDE SEQUENCE [LARGE SCALE GENOMIC DNA]</scope>
    <source>
        <strain evidence="4">cv. Red5</strain>
        <tissue evidence="3">Young leaf</tissue>
    </source>
</reference>
<evidence type="ECO:0000256" key="1">
    <source>
        <dbReference type="SAM" id="SignalP"/>
    </source>
</evidence>
<dbReference type="InterPro" id="IPR056948">
    <property type="entry name" value="PNGaseA_N"/>
</dbReference>
<evidence type="ECO:0000313" key="3">
    <source>
        <dbReference type="EMBL" id="PSS32517.1"/>
    </source>
</evidence>
<dbReference type="OMA" id="YPLDINT"/>
<dbReference type="Pfam" id="PF12222">
    <property type="entry name" value="PNGaseA"/>
    <property type="match status" value="1"/>
</dbReference>
<keyword evidence="4" id="KW-1185">Reference proteome</keyword>
<name>A0A2R6RR76_ACTCC</name>